<feature type="transmembrane region" description="Helical" evidence="6">
    <location>
        <begin position="39"/>
        <end position="59"/>
    </location>
</feature>
<evidence type="ECO:0000313" key="7">
    <source>
        <dbReference type="EMBL" id="RXK35999.1"/>
    </source>
</evidence>
<dbReference type="InterPro" id="IPR024512">
    <property type="entry name" value="Ser_palmitoyltrfase_ssu-like"/>
</dbReference>
<dbReference type="OrthoDB" id="202672at2759"/>
<keyword evidence="8" id="KW-1185">Reference proteome</keyword>
<evidence type="ECO:0000256" key="4">
    <source>
        <dbReference type="ARBA" id="ARBA00022989"/>
    </source>
</evidence>
<comment type="caution">
    <text evidence="7">The sequence shown here is derived from an EMBL/GenBank/DDBJ whole genome shotgun (WGS) entry which is preliminary data.</text>
</comment>
<proteinExistence type="predicted"/>
<keyword evidence="2 6" id="KW-0812">Transmembrane</keyword>
<evidence type="ECO:0000313" key="8">
    <source>
        <dbReference type="Proteomes" id="UP000289152"/>
    </source>
</evidence>
<reference evidence="7 8" key="1">
    <citation type="submission" date="2016-06" db="EMBL/GenBank/DDBJ databases">
        <title>Evolution of pathogenesis and genome organization in the Tremellales.</title>
        <authorList>
            <person name="Cuomo C."/>
            <person name="Litvintseva A."/>
            <person name="Heitman J."/>
            <person name="Chen Y."/>
            <person name="Sun S."/>
            <person name="Springer D."/>
            <person name="Dromer F."/>
            <person name="Young S."/>
            <person name="Zeng Q."/>
            <person name="Chapman S."/>
            <person name="Gujja S."/>
            <person name="Saif S."/>
            <person name="Birren B."/>
        </authorList>
    </citation>
    <scope>NUCLEOTIDE SEQUENCE [LARGE SCALE GENOMIC DNA]</scope>
    <source>
        <strain evidence="7 8">ATCC 28783</strain>
    </source>
</reference>
<sequence>MPQYPPRPPPGIRRTFWSYRTEFEVTFGFSMLEPWEKGMIYMLMLIITAVFWISVFNYTPRHLGYLHRRFSYYIFDDENVDVRFLLRDWVWDGVDGVWSGVKRIRGEL</sequence>
<evidence type="ECO:0000256" key="6">
    <source>
        <dbReference type="SAM" id="Phobius"/>
    </source>
</evidence>
<keyword evidence="5 6" id="KW-0472">Membrane</keyword>
<dbReference type="Pfam" id="PF11779">
    <property type="entry name" value="SPT_ssu-like"/>
    <property type="match status" value="1"/>
</dbReference>
<accession>A0A4Q1BB27</accession>
<evidence type="ECO:0000256" key="3">
    <source>
        <dbReference type="ARBA" id="ARBA00022824"/>
    </source>
</evidence>
<evidence type="ECO:0000256" key="1">
    <source>
        <dbReference type="ARBA" id="ARBA00004477"/>
    </source>
</evidence>
<dbReference type="VEuPathDB" id="FungiDB:TREMEDRAFT_28985"/>
<keyword evidence="4 6" id="KW-1133">Transmembrane helix</keyword>
<dbReference type="AlphaFoldDB" id="A0A4Q1BB27"/>
<comment type="subcellular location">
    <subcellularLocation>
        <location evidence="1">Endoplasmic reticulum membrane</location>
        <topology evidence="1">Multi-pass membrane protein</topology>
    </subcellularLocation>
</comment>
<name>A0A4Q1BB27_TREME</name>
<evidence type="ECO:0000256" key="2">
    <source>
        <dbReference type="ARBA" id="ARBA00022692"/>
    </source>
</evidence>
<dbReference type="InParanoid" id="A0A4Q1BB27"/>
<evidence type="ECO:0000256" key="5">
    <source>
        <dbReference type="ARBA" id="ARBA00023136"/>
    </source>
</evidence>
<dbReference type="Proteomes" id="UP000289152">
    <property type="component" value="Unassembled WGS sequence"/>
</dbReference>
<organism evidence="7 8">
    <name type="scientific">Tremella mesenterica</name>
    <name type="common">Jelly fungus</name>
    <dbReference type="NCBI Taxonomy" id="5217"/>
    <lineage>
        <taxon>Eukaryota</taxon>
        <taxon>Fungi</taxon>
        <taxon>Dikarya</taxon>
        <taxon>Basidiomycota</taxon>
        <taxon>Agaricomycotina</taxon>
        <taxon>Tremellomycetes</taxon>
        <taxon>Tremellales</taxon>
        <taxon>Tremellaceae</taxon>
        <taxon>Tremella</taxon>
    </lineage>
</organism>
<dbReference type="EMBL" id="SDIL01000112">
    <property type="protein sequence ID" value="RXK35999.1"/>
    <property type="molecule type" value="Genomic_DNA"/>
</dbReference>
<gene>
    <name evidence="7" type="ORF">M231_06713</name>
</gene>
<protein>
    <submittedName>
        <fullName evidence="7">Uncharacterized protein</fullName>
    </submittedName>
</protein>
<dbReference type="GO" id="GO:0005789">
    <property type="term" value="C:endoplasmic reticulum membrane"/>
    <property type="evidence" value="ECO:0007669"/>
    <property type="project" value="UniProtKB-SubCell"/>
</dbReference>
<keyword evidence="3" id="KW-0256">Endoplasmic reticulum</keyword>